<evidence type="ECO:0000256" key="4">
    <source>
        <dbReference type="ARBA" id="ARBA00022840"/>
    </source>
</evidence>
<dbReference type="OMA" id="QHYEAGR"/>
<name>A0A3R7JV29_TRYRA</name>
<accession>A0A3R7JV29</accession>
<sequence length="506" mass="54525">MSATPYRGSATLASWAGRCETKCPCTGSLSAAEANIKGKPGNEVTVVDADEGHQCSTGGALITSWTDSQELRSPPTVRCCGQLLGRGRQGAVWLCEDTQSFGAYYAVKVIETPSLTAVSVHQAIQKLRHPSSSQVDFTPTTSLKNILLDASFEEEVRLLQRLRHPGLVQLHGVETELEPGGIAVCRIYLEYMSGGSLLSFVRQHYEAGRLREQALRWFLNPIVEALSYMHANGVVHLDVKAENILVTWGDAHADDCGAHINTPPLRFPVTKLGDFGCARLLRTGSPSKPAGSNGSKANKNKRGWTQSSGKMFSGTPGFMAPEVILQSHTMLDSCGTAADVWSLGCTILQLLRGAPPTQTDSNPVAALFETAMHPKKIWRFIPPIGRESEICGATTSSSSKNFREDVVVSATLRDLLLHCLQPDPRKRATAAQLLQHPFFKHPCSPADAAEGIVDPNVFYGHEVRGGLKSECLSSGMMGSATSMPFDGLSNSDMSNEDADADAMLDN</sequence>
<evidence type="ECO:0000256" key="1">
    <source>
        <dbReference type="ARBA" id="ARBA00022679"/>
    </source>
</evidence>
<dbReference type="Pfam" id="PF00069">
    <property type="entry name" value="Pkinase"/>
    <property type="match status" value="1"/>
</dbReference>
<feature type="compositionally biased region" description="Acidic residues" evidence="5">
    <location>
        <begin position="494"/>
        <end position="506"/>
    </location>
</feature>
<evidence type="ECO:0000256" key="5">
    <source>
        <dbReference type="SAM" id="MobiDB-lite"/>
    </source>
</evidence>
<evidence type="ECO:0000313" key="7">
    <source>
        <dbReference type="EMBL" id="RNE95933.1"/>
    </source>
</evidence>
<dbReference type="SMART" id="SM00220">
    <property type="entry name" value="S_TKc"/>
    <property type="match status" value="1"/>
</dbReference>
<dbReference type="SUPFAM" id="SSF56112">
    <property type="entry name" value="Protein kinase-like (PK-like)"/>
    <property type="match status" value="1"/>
</dbReference>
<dbReference type="Proteomes" id="UP000283634">
    <property type="component" value="Unassembled WGS sequence"/>
</dbReference>
<dbReference type="GO" id="GO:0005524">
    <property type="term" value="F:ATP binding"/>
    <property type="evidence" value="ECO:0007669"/>
    <property type="project" value="UniProtKB-KW"/>
</dbReference>
<dbReference type="Gene3D" id="3.30.200.20">
    <property type="entry name" value="Phosphorylase Kinase, domain 1"/>
    <property type="match status" value="1"/>
</dbReference>
<dbReference type="EC" id="2.7.11.-" evidence="7"/>
<feature type="domain" description="Protein kinase" evidence="6">
    <location>
        <begin position="78"/>
        <end position="439"/>
    </location>
</feature>
<evidence type="ECO:0000256" key="2">
    <source>
        <dbReference type="ARBA" id="ARBA00022741"/>
    </source>
</evidence>
<dbReference type="GeneID" id="40333977"/>
<evidence type="ECO:0000256" key="3">
    <source>
        <dbReference type="ARBA" id="ARBA00022777"/>
    </source>
</evidence>
<feature type="region of interest" description="Disordered" evidence="5">
    <location>
        <begin position="286"/>
        <end position="307"/>
    </location>
</feature>
<dbReference type="Gene3D" id="1.10.510.10">
    <property type="entry name" value="Transferase(Phosphotransferase) domain 1"/>
    <property type="match status" value="1"/>
</dbReference>
<dbReference type="InterPro" id="IPR011009">
    <property type="entry name" value="Kinase-like_dom_sf"/>
</dbReference>
<organism evidence="7 8">
    <name type="scientific">Trypanosoma rangeli</name>
    <dbReference type="NCBI Taxonomy" id="5698"/>
    <lineage>
        <taxon>Eukaryota</taxon>
        <taxon>Discoba</taxon>
        <taxon>Euglenozoa</taxon>
        <taxon>Kinetoplastea</taxon>
        <taxon>Metakinetoplastina</taxon>
        <taxon>Trypanosomatida</taxon>
        <taxon>Trypanosomatidae</taxon>
        <taxon>Trypanosoma</taxon>
        <taxon>Herpetosoma</taxon>
    </lineage>
</organism>
<dbReference type="PROSITE" id="PS00108">
    <property type="entry name" value="PROTEIN_KINASE_ST"/>
    <property type="match status" value="1"/>
</dbReference>
<feature type="region of interest" description="Disordered" evidence="5">
    <location>
        <begin position="487"/>
        <end position="506"/>
    </location>
</feature>
<keyword evidence="1 7" id="KW-0808">Transferase</keyword>
<evidence type="ECO:0000313" key="8">
    <source>
        <dbReference type="Proteomes" id="UP000283634"/>
    </source>
</evidence>
<dbReference type="VEuPathDB" id="TriTrypDB:TRSC58_04696"/>
<dbReference type="InterPro" id="IPR008271">
    <property type="entry name" value="Ser/Thr_kinase_AS"/>
</dbReference>
<dbReference type="InterPro" id="IPR050538">
    <property type="entry name" value="MAP_kinase_kinase_kinase"/>
</dbReference>
<dbReference type="EMBL" id="MKGL01000771">
    <property type="protein sequence ID" value="RNE95933.1"/>
    <property type="molecule type" value="Genomic_DNA"/>
</dbReference>
<dbReference type="InterPro" id="IPR000719">
    <property type="entry name" value="Prot_kinase_dom"/>
</dbReference>
<dbReference type="PROSITE" id="PS50011">
    <property type="entry name" value="PROTEIN_KINASE_DOM"/>
    <property type="match status" value="1"/>
</dbReference>
<protein>
    <submittedName>
        <fullName evidence="7">Protein kinase</fullName>
        <ecNumber evidence="7">2.7.11.-</ecNumber>
    </submittedName>
</protein>
<dbReference type="AlphaFoldDB" id="A0A3R7JV29"/>
<proteinExistence type="predicted"/>
<keyword evidence="8" id="KW-1185">Reference proteome</keyword>
<dbReference type="PANTHER" id="PTHR48016:SF56">
    <property type="entry name" value="MAPKK KINASE"/>
    <property type="match status" value="1"/>
</dbReference>
<keyword evidence="3 7" id="KW-0418">Kinase</keyword>
<dbReference type="PANTHER" id="PTHR48016">
    <property type="entry name" value="MAP KINASE KINASE KINASE SSK2-RELATED-RELATED"/>
    <property type="match status" value="1"/>
</dbReference>
<keyword evidence="4" id="KW-0067">ATP-binding</keyword>
<dbReference type="RefSeq" id="XP_029233455.1">
    <property type="nucleotide sequence ID" value="XM_029386695.1"/>
</dbReference>
<gene>
    <name evidence="7" type="ORF">TraAM80_10044</name>
</gene>
<keyword evidence="2" id="KW-0547">Nucleotide-binding</keyword>
<evidence type="ECO:0000259" key="6">
    <source>
        <dbReference type="PROSITE" id="PS50011"/>
    </source>
</evidence>
<comment type="caution">
    <text evidence="7">The sequence shown here is derived from an EMBL/GenBank/DDBJ whole genome shotgun (WGS) entry which is preliminary data.</text>
</comment>
<dbReference type="GO" id="GO:0004672">
    <property type="term" value="F:protein kinase activity"/>
    <property type="evidence" value="ECO:0007669"/>
    <property type="project" value="InterPro"/>
</dbReference>
<reference evidence="7 8" key="1">
    <citation type="journal article" date="2018" name="BMC Genomics">
        <title>Genomic comparison of Trypanosoma conorhini and Trypanosoma rangeli to Trypanosoma cruzi strains of high and low virulence.</title>
        <authorList>
            <person name="Bradwell K.R."/>
            <person name="Koparde V.N."/>
            <person name="Matveyev A.V."/>
            <person name="Serrano M.G."/>
            <person name="Alves J.M."/>
            <person name="Parikh H."/>
            <person name="Huang B."/>
            <person name="Lee V."/>
            <person name="Espinosa-Alvarez O."/>
            <person name="Ortiz P.A."/>
            <person name="Costa-Martins A.G."/>
            <person name="Teixeira M.M."/>
            <person name="Buck G.A."/>
        </authorList>
    </citation>
    <scope>NUCLEOTIDE SEQUENCE [LARGE SCALE GENOMIC DNA]</scope>
    <source>
        <strain evidence="7 8">AM80</strain>
    </source>
</reference>
<dbReference type="OrthoDB" id="275301at2759"/>